<dbReference type="PROSITE" id="PS01174">
    <property type="entry name" value="LIPASE_GDXG_SER"/>
    <property type="match status" value="1"/>
</dbReference>
<evidence type="ECO:0000256" key="1">
    <source>
        <dbReference type="ARBA" id="ARBA00010515"/>
    </source>
</evidence>
<dbReference type="InterPro" id="IPR029058">
    <property type="entry name" value="AB_hydrolase_fold"/>
</dbReference>
<gene>
    <name evidence="5" type="ORF">L249_8772</name>
</gene>
<comment type="similarity">
    <text evidence="1">Belongs to the 'GDXG' lipolytic enzyme family.</text>
</comment>
<proteinExistence type="inferred from homology"/>
<feature type="domain" description="Alpha/beta hydrolase fold-3" evidence="4">
    <location>
        <begin position="150"/>
        <end position="371"/>
    </location>
</feature>
<dbReference type="Gene3D" id="3.40.50.1820">
    <property type="entry name" value="alpha/beta hydrolase"/>
    <property type="match status" value="1"/>
</dbReference>
<evidence type="ECO:0000256" key="2">
    <source>
        <dbReference type="ARBA" id="ARBA00022801"/>
    </source>
</evidence>
<dbReference type="Proteomes" id="UP000253664">
    <property type="component" value="Unassembled WGS sequence"/>
</dbReference>
<dbReference type="OrthoDB" id="408631at2759"/>
<dbReference type="AlphaFoldDB" id="A0A367L1U6"/>
<dbReference type="EMBL" id="LKCN02000019">
    <property type="protein sequence ID" value="RCI08410.1"/>
    <property type="molecule type" value="Genomic_DNA"/>
</dbReference>
<feature type="active site" evidence="3">
    <location>
        <position position="230"/>
    </location>
</feature>
<evidence type="ECO:0000259" key="4">
    <source>
        <dbReference type="Pfam" id="PF07859"/>
    </source>
</evidence>
<sequence length="425" mass="47927">MILGPVSLLDAVIFCVLLLPQLLWHVGLVRTLRVGFETLPFLLLQLPLDTFRHRLWLPSSSLPVFWRESSLFEYVVIRCVRYGFKNIPPDIGNVFLSKAVSLPFLRWRMLRHGLVRRPNYWHEFLLHEGDRATRGLWLRHDPHRSPDIVIFYLHGGGFSLGSSYFYLEFLLAWLHLLVDAGFENPAVFALDYTLVPDAVYPTQLSEVARGYGQALEVAGDASRVCLAGDSAGGALALSLLLQLGARLQKSSVETSAMPVLTAPRMAVLISPWVKLKSDAHYQSEVDYLDRQRLWQYAQAYAGEQMLHQQPASPGSCTDEKLWKAAAPQRGYVVVFGEQEVFAPDIEDFVDFQARNGVQVETSRFEGGIHAWPVVSMFLSDQADRRLQGLRYLVGQISRLARSDAQEVADAGVLRLDQVNRHTLAK</sequence>
<evidence type="ECO:0000313" key="5">
    <source>
        <dbReference type="EMBL" id="RCI08410.1"/>
    </source>
</evidence>
<accession>A0A367L1U6</accession>
<dbReference type="SUPFAM" id="SSF53474">
    <property type="entry name" value="alpha/beta-Hydrolases"/>
    <property type="match status" value="1"/>
</dbReference>
<dbReference type="GO" id="GO:0016787">
    <property type="term" value="F:hydrolase activity"/>
    <property type="evidence" value="ECO:0007669"/>
    <property type="project" value="UniProtKB-KW"/>
</dbReference>
<dbReference type="PROSITE" id="PS01173">
    <property type="entry name" value="LIPASE_GDXG_HIS"/>
    <property type="match status" value="1"/>
</dbReference>
<name>A0A367L1U6_9HYPO</name>
<organism evidence="5 6">
    <name type="scientific">Ophiocordyceps polyrhachis-furcata BCC 54312</name>
    <dbReference type="NCBI Taxonomy" id="1330021"/>
    <lineage>
        <taxon>Eukaryota</taxon>
        <taxon>Fungi</taxon>
        <taxon>Dikarya</taxon>
        <taxon>Ascomycota</taxon>
        <taxon>Pezizomycotina</taxon>
        <taxon>Sordariomycetes</taxon>
        <taxon>Hypocreomycetidae</taxon>
        <taxon>Hypocreales</taxon>
        <taxon>Ophiocordycipitaceae</taxon>
        <taxon>Ophiocordyceps</taxon>
    </lineage>
</organism>
<evidence type="ECO:0000256" key="3">
    <source>
        <dbReference type="PROSITE-ProRule" id="PRU10038"/>
    </source>
</evidence>
<keyword evidence="6" id="KW-1185">Reference proteome</keyword>
<reference evidence="5 6" key="1">
    <citation type="journal article" date="2015" name="BMC Genomics">
        <title>Insights from the genome of Ophiocordyceps polyrhachis-furcata to pathogenicity and host specificity in insect fungi.</title>
        <authorList>
            <person name="Wichadakul D."/>
            <person name="Kobmoo N."/>
            <person name="Ingsriswang S."/>
            <person name="Tangphatsornruang S."/>
            <person name="Chantasingh D."/>
            <person name="Luangsa-ard J.J."/>
            <person name="Eurwilaichitr L."/>
        </authorList>
    </citation>
    <scope>NUCLEOTIDE SEQUENCE [LARGE SCALE GENOMIC DNA]</scope>
    <source>
        <strain evidence="5 6">BCC 54312</strain>
    </source>
</reference>
<keyword evidence="2" id="KW-0378">Hydrolase</keyword>
<dbReference type="Pfam" id="PF07859">
    <property type="entry name" value="Abhydrolase_3"/>
    <property type="match status" value="1"/>
</dbReference>
<dbReference type="PANTHER" id="PTHR48081:SF2">
    <property type="entry name" value="ALPHA_BETA-HYDROLASE"/>
    <property type="match status" value="1"/>
</dbReference>
<dbReference type="PANTHER" id="PTHR48081">
    <property type="entry name" value="AB HYDROLASE SUPERFAMILY PROTEIN C4A8.06C"/>
    <property type="match status" value="1"/>
</dbReference>
<dbReference type="InterPro" id="IPR013094">
    <property type="entry name" value="AB_hydrolase_3"/>
</dbReference>
<dbReference type="InterPro" id="IPR002168">
    <property type="entry name" value="Lipase_GDXG_HIS_AS"/>
</dbReference>
<comment type="caution">
    <text evidence="5">The sequence shown here is derived from an EMBL/GenBank/DDBJ whole genome shotgun (WGS) entry which is preliminary data.</text>
</comment>
<dbReference type="InterPro" id="IPR033140">
    <property type="entry name" value="Lipase_GDXG_put_SER_AS"/>
</dbReference>
<evidence type="ECO:0000313" key="6">
    <source>
        <dbReference type="Proteomes" id="UP000253664"/>
    </source>
</evidence>
<dbReference type="STRING" id="1330021.A0A367L1U6"/>
<dbReference type="InterPro" id="IPR050300">
    <property type="entry name" value="GDXG_lipolytic_enzyme"/>
</dbReference>
<protein>
    <recommendedName>
        <fullName evidence="4">Alpha/beta hydrolase fold-3 domain-containing protein</fullName>
    </recommendedName>
</protein>